<protein>
    <submittedName>
        <fullName evidence="2">Uncharacterized protein</fullName>
    </submittedName>
</protein>
<evidence type="ECO:0000313" key="2">
    <source>
        <dbReference type="EMBL" id="KEJ82995.1"/>
    </source>
</evidence>
<comment type="caution">
    <text evidence="2">The sequence shown here is derived from an EMBL/GenBank/DDBJ whole genome shotgun (WGS) entry which is preliminary data.</text>
</comment>
<dbReference type="AlphaFoldDB" id="A0A073I0H2"/>
<feature type="compositionally biased region" description="Basic and acidic residues" evidence="1">
    <location>
        <begin position="131"/>
        <end position="142"/>
    </location>
</feature>
<name>A0A073I0H2_9SPIT</name>
<evidence type="ECO:0000313" key="3">
    <source>
        <dbReference type="Proteomes" id="UP000053232"/>
    </source>
</evidence>
<reference evidence="3" key="1">
    <citation type="journal article" date="2014" name="Cell">
        <title>The Architecture of a Scrambled Genome Reveals Massive Levels of Genomic Rearrangement during Development.</title>
        <authorList>
            <person name="Chen X."/>
            <person name="Bracht J.R."/>
            <person name="Goldman A.D."/>
            <person name="Dolzhenko E."/>
            <person name="Clay D.M."/>
            <person name="Swart E.C."/>
            <person name="Perlman D.H."/>
            <person name="Doak T.G."/>
            <person name="Stuart A."/>
            <person name="Amemiya C.T."/>
            <person name="Sebra R.P."/>
            <person name="Landweber L.F."/>
        </authorList>
    </citation>
    <scope>NUCLEOTIDE SEQUENCE [LARGE SCALE GENOMIC DNA]</scope>
    <source>
        <strain evidence="3">JRB310</strain>
    </source>
</reference>
<gene>
    <name evidence="2" type="ORF">OXYTRIMIC_134</name>
</gene>
<accession>A0A073I0H2</accession>
<evidence type="ECO:0000256" key="1">
    <source>
        <dbReference type="SAM" id="MobiDB-lite"/>
    </source>
</evidence>
<dbReference type="EMBL" id="ARYC01001376">
    <property type="protein sequence ID" value="KEJ82995.1"/>
    <property type="molecule type" value="Genomic_DNA"/>
</dbReference>
<sequence>MKYMNFYEDYQEVPDRKYFYGVLGTLWPGYVQELIKHANKVRNIKDKDEEANEMIYITDDIFKKLESEPFFSKTKGKALSMLKYRSKPRAKKIKRQFHEISQPFKEFKSKVEDYGEGDRQIIPKEMIQDSSGKRAPPDIEME</sequence>
<organism evidence="2 3">
    <name type="scientific">Oxytricha trifallax</name>
    <dbReference type="NCBI Taxonomy" id="1172189"/>
    <lineage>
        <taxon>Eukaryota</taxon>
        <taxon>Sar</taxon>
        <taxon>Alveolata</taxon>
        <taxon>Ciliophora</taxon>
        <taxon>Intramacronucleata</taxon>
        <taxon>Spirotrichea</taxon>
        <taxon>Stichotrichia</taxon>
        <taxon>Sporadotrichida</taxon>
        <taxon>Oxytrichidae</taxon>
        <taxon>Oxytrichinae</taxon>
        <taxon>Oxytricha</taxon>
    </lineage>
</organism>
<proteinExistence type="predicted"/>
<keyword evidence="3" id="KW-1185">Reference proteome</keyword>
<feature type="region of interest" description="Disordered" evidence="1">
    <location>
        <begin position="118"/>
        <end position="142"/>
    </location>
</feature>
<dbReference type="Proteomes" id="UP000053232">
    <property type="component" value="Unassembled WGS sequence"/>
</dbReference>